<gene>
    <name evidence="1" type="ORF">AV530_016605</name>
</gene>
<evidence type="ECO:0000313" key="2">
    <source>
        <dbReference type="Proteomes" id="UP000190648"/>
    </source>
</evidence>
<evidence type="ECO:0000313" key="1">
    <source>
        <dbReference type="EMBL" id="OPJ66569.1"/>
    </source>
</evidence>
<dbReference type="AlphaFoldDB" id="A0A1V4J318"/>
<reference evidence="1 2" key="1">
    <citation type="submission" date="2016-02" db="EMBL/GenBank/DDBJ databases">
        <title>Band-tailed pigeon sequencing and assembly.</title>
        <authorList>
            <person name="Soares A.E."/>
            <person name="Novak B.J."/>
            <person name="Rice E.S."/>
            <person name="O'Connell B."/>
            <person name="Chang D."/>
            <person name="Weber S."/>
            <person name="Shapiro B."/>
        </authorList>
    </citation>
    <scope>NUCLEOTIDE SEQUENCE [LARGE SCALE GENOMIC DNA]</scope>
    <source>
        <strain evidence="1">BTP2013</strain>
        <tissue evidence="1">Blood</tissue>
    </source>
</reference>
<comment type="caution">
    <text evidence="1">The sequence shown here is derived from an EMBL/GenBank/DDBJ whole genome shotgun (WGS) entry which is preliminary data.</text>
</comment>
<proteinExistence type="predicted"/>
<dbReference type="EMBL" id="LSYS01009367">
    <property type="protein sequence ID" value="OPJ66569.1"/>
    <property type="molecule type" value="Genomic_DNA"/>
</dbReference>
<sequence>MKKKKEVAGKVEGETVSLVSIKPAELEPASSASVVQRTCRGGRLVREVWHNSTILYLSFTNTRSSALSGIVDEAQDTSLGKEIGGSSIMASLEAA</sequence>
<keyword evidence="2" id="KW-1185">Reference proteome</keyword>
<accession>A0A1V4J318</accession>
<name>A0A1V4J318_PATFA</name>
<protein>
    <submittedName>
        <fullName evidence="1">Uncharacterized protein</fullName>
    </submittedName>
</protein>
<dbReference type="Proteomes" id="UP000190648">
    <property type="component" value="Unassembled WGS sequence"/>
</dbReference>
<organism evidence="1 2">
    <name type="scientific">Patagioenas fasciata monilis</name>
    <dbReference type="NCBI Taxonomy" id="372326"/>
    <lineage>
        <taxon>Eukaryota</taxon>
        <taxon>Metazoa</taxon>
        <taxon>Chordata</taxon>
        <taxon>Craniata</taxon>
        <taxon>Vertebrata</taxon>
        <taxon>Euteleostomi</taxon>
        <taxon>Archelosauria</taxon>
        <taxon>Archosauria</taxon>
        <taxon>Dinosauria</taxon>
        <taxon>Saurischia</taxon>
        <taxon>Theropoda</taxon>
        <taxon>Coelurosauria</taxon>
        <taxon>Aves</taxon>
        <taxon>Neognathae</taxon>
        <taxon>Neoaves</taxon>
        <taxon>Columbimorphae</taxon>
        <taxon>Columbiformes</taxon>
        <taxon>Columbidae</taxon>
        <taxon>Patagioenas</taxon>
    </lineage>
</organism>